<evidence type="ECO:0000313" key="2">
    <source>
        <dbReference type="Proteomes" id="UP000432177"/>
    </source>
</evidence>
<sequence length="99" mass="11033">MKSVLFALDGVLRDAQGEPIKDNIALARALYCAGHDVLVTGPRDAYEWLRKHDVTFDDLLAGRHITLDATKLMFAVVNDEIIAHALKCAGVHTWRYENA</sequence>
<reference evidence="1 2" key="1">
    <citation type="submission" date="2019-11" db="EMBL/GenBank/DDBJ databases">
        <title>Complete Genome Sequence of the Klebsiella phage vB_KpnS_POU148.</title>
        <authorList>
            <person name="Pourcel C."/>
            <person name="Essoh C."/>
        </authorList>
    </citation>
    <scope>NUCLEOTIDE SEQUENCE [LARGE SCALE GENOMIC DNA]</scope>
</reference>
<proteinExistence type="predicted"/>
<dbReference type="EMBL" id="MN689778">
    <property type="protein sequence ID" value="QGZ13413.1"/>
    <property type="molecule type" value="Genomic_DNA"/>
</dbReference>
<keyword evidence="2" id="KW-1185">Reference proteome</keyword>
<name>A0A6B9J0S7_9CAUD</name>
<organism evidence="1 2">
    <name type="scientific">Klebsiella phage vB_KpnM_15-38_KLPPOU148</name>
    <dbReference type="NCBI Taxonomy" id="2686208"/>
    <lineage>
        <taxon>Viruses</taxon>
        <taxon>Duplodnaviria</taxon>
        <taxon>Heunggongvirae</taxon>
        <taxon>Uroviricota</taxon>
        <taxon>Caudoviricetes</taxon>
        <taxon>Jameshumphriesvirinae</taxon>
        <taxon>Parissaclayvirus</taxon>
        <taxon>Parissaclayvirus POU148</taxon>
    </lineage>
</organism>
<protein>
    <submittedName>
        <fullName evidence="1">Uncharacterized protein</fullName>
    </submittedName>
</protein>
<dbReference type="Proteomes" id="UP000432177">
    <property type="component" value="Segment"/>
</dbReference>
<evidence type="ECO:0000313" key="1">
    <source>
        <dbReference type="EMBL" id="QGZ13413.1"/>
    </source>
</evidence>
<accession>A0A6B9J0S7</accession>
<gene>
    <name evidence="1" type="ORF">KLPPOU148_029</name>
</gene>